<evidence type="ECO:0000313" key="2">
    <source>
        <dbReference type="EMBL" id="KMO95397.1"/>
    </source>
</evidence>
<dbReference type="AlphaFoldDB" id="A0A0J6XMC0"/>
<reference evidence="2 3" key="1">
    <citation type="submission" date="2015-06" db="EMBL/GenBank/DDBJ databases">
        <title>Recapitulation of the evolution of biosynthetic gene clusters reveals hidden chemical diversity on bacterial genomes.</title>
        <authorList>
            <person name="Cruz-Morales P."/>
            <person name="Martinez-Guerrero C."/>
            <person name="Morales-Escalante M.A."/>
            <person name="Yanez-Guerra L.A."/>
            <person name="Kopp J.F."/>
            <person name="Feldmann J."/>
            <person name="Ramos-Aboites H.E."/>
            <person name="Barona-Gomez F."/>
        </authorList>
    </citation>
    <scope>NUCLEOTIDE SEQUENCE [LARGE SCALE GENOMIC DNA]</scope>
    <source>
        <strain evidence="2 3">ATCC 31245</strain>
    </source>
</reference>
<evidence type="ECO:0000256" key="1">
    <source>
        <dbReference type="SAM" id="MobiDB-lite"/>
    </source>
</evidence>
<dbReference type="EMBL" id="LFML01000102">
    <property type="protein sequence ID" value="KMO95397.1"/>
    <property type="molecule type" value="Genomic_DNA"/>
</dbReference>
<feature type="compositionally biased region" description="Polar residues" evidence="1">
    <location>
        <begin position="151"/>
        <end position="167"/>
    </location>
</feature>
<comment type="caution">
    <text evidence="2">The sequence shown here is derived from an EMBL/GenBank/DDBJ whole genome shotgun (WGS) entry which is preliminary data.</text>
</comment>
<name>A0A0J6XMC0_9ACTN</name>
<organism evidence="2 3">
    <name type="scientific">Streptomyces roseus</name>
    <dbReference type="NCBI Taxonomy" id="66430"/>
    <lineage>
        <taxon>Bacteria</taxon>
        <taxon>Bacillati</taxon>
        <taxon>Actinomycetota</taxon>
        <taxon>Actinomycetes</taxon>
        <taxon>Kitasatosporales</taxon>
        <taxon>Streptomycetaceae</taxon>
        <taxon>Streptomyces</taxon>
    </lineage>
</organism>
<feature type="region of interest" description="Disordered" evidence="1">
    <location>
        <begin position="80"/>
        <end position="105"/>
    </location>
</feature>
<dbReference type="PATRIC" id="fig|66430.4.peg.376"/>
<proteinExistence type="predicted"/>
<protein>
    <submittedName>
        <fullName evidence="2">Uncharacterized protein</fullName>
    </submittedName>
</protein>
<sequence length="177" mass="18601">MLPSGKTVTRSPASRARVIASTVAGRARIRSRSMNSVPFCRESGPSSGQSPMSLLASIRQGTAAATSGMSSQETWLATIRRPPAGPGLPCTVSRMPKAPTRAVAQARTRVRRGRAGSSRTGWKPRIPSRIRVAAAVSRSTARTRLARSPSWPAQASGVQGEVGSQTLMRPGRARGSA</sequence>
<dbReference type="STRING" id="66430.ACS04_24435"/>
<accession>A0A0J6XMC0</accession>
<dbReference type="Proteomes" id="UP000035932">
    <property type="component" value="Unassembled WGS sequence"/>
</dbReference>
<keyword evidence="3" id="KW-1185">Reference proteome</keyword>
<feature type="region of interest" description="Disordered" evidence="1">
    <location>
        <begin position="134"/>
        <end position="177"/>
    </location>
</feature>
<evidence type="ECO:0000313" key="3">
    <source>
        <dbReference type="Proteomes" id="UP000035932"/>
    </source>
</evidence>
<feature type="compositionally biased region" description="Low complexity" evidence="1">
    <location>
        <begin position="134"/>
        <end position="150"/>
    </location>
</feature>
<gene>
    <name evidence="2" type="ORF">ACS04_24435</name>
</gene>